<dbReference type="GO" id="GO:0005576">
    <property type="term" value="C:extracellular region"/>
    <property type="evidence" value="ECO:0007669"/>
    <property type="project" value="UniProtKB-SubCell"/>
</dbReference>
<dbReference type="Gene3D" id="2.60.40.1120">
    <property type="entry name" value="Carboxypeptidase-like, regulatory domain"/>
    <property type="match status" value="1"/>
</dbReference>
<evidence type="ECO:0000256" key="3">
    <source>
        <dbReference type="ARBA" id="ARBA00004613"/>
    </source>
</evidence>
<evidence type="ECO:0000313" key="14">
    <source>
        <dbReference type="EMBL" id="EHQ31103.1"/>
    </source>
</evidence>
<dbReference type="OrthoDB" id="101122at2"/>
<feature type="chain" id="PRO_5003558880" description="rhamnogalacturonan endolyase" evidence="11">
    <location>
        <begin position="23"/>
        <end position="614"/>
    </location>
</feature>
<dbReference type="Pfam" id="PF06045">
    <property type="entry name" value="Rhamnogal_lyase"/>
    <property type="match status" value="1"/>
</dbReference>
<dbReference type="Gene3D" id="2.70.98.10">
    <property type="match status" value="1"/>
</dbReference>
<dbReference type="HOGENOM" id="CLU_015099_1_0_10"/>
<proteinExistence type="inferred from homology"/>
<dbReference type="SUPFAM" id="SSF49452">
    <property type="entry name" value="Starch-binding domain-like"/>
    <property type="match status" value="1"/>
</dbReference>
<dbReference type="InterPro" id="IPR029413">
    <property type="entry name" value="RG-lyase_II"/>
</dbReference>
<reference evidence="14" key="1">
    <citation type="submission" date="2011-09" db="EMBL/GenBank/DDBJ databases">
        <title>The permanent draft genome of Mucilaginibacter paludis DSM 18603.</title>
        <authorList>
            <consortium name="US DOE Joint Genome Institute (JGI-PGF)"/>
            <person name="Lucas S."/>
            <person name="Han J."/>
            <person name="Lapidus A."/>
            <person name="Bruce D."/>
            <person name="Goodwin L."/>
            <person name="Pitluck S."/>
            <person name="Peters L."/>
            <person name="Kyrpides N."/>
            <person name="Mavromatis K."/>
            <person name="Ivanova N."/>
            <person name="Mikhailova N."/>
            <person name="Held B."/>
            <person name="Detter J.C."/>
            <person name="Tapia R."/>
            <person name="Han C."/>
            <person name="Land M."/>
            <person name="Hauser L."/>
            <person name="Markowitz V."/>
            <person name="Cheng J.-F."/>
            <person name="Hugenholtz P."/>
            <person name="Woyke T."/>
            <person name="Wu D."/>
            <person name="Tindall B."/>
            <person name="Brambilla E."/>
            <person name="Klenk H.-P."/>
            <person name="Eisen J.A."/>
        </authorList>
    </citation>
    <scope>NUCLEOTIDE SEQUENCE [LARGE SCALE GENOMIC DNA]</scope>
    <source>
        <strain evidence="14">DSM 18603</strain>
    </source>
</reference>
<evidence type="ECO:0000256" key="4">
    <source>
        <dbReference type="ARBA" id="ARBA00010418"/>
    </source>
</evidence>
<evidence type="ECO:0000256" key="6">
    <source>
        <dbReference type="ARBA" id="ARBA00012437"/>
    </source>
</evidence>
<dbReference type="InterPro" id="IPR008979">
    <property type="entry name" value="Galactose-bd-like_sf"/>
</dbReference>
<evidence type="ECO:0000259" key="12">
    <source>
        <dbReference type="Pfam" id="PF14683"/>
    </source>
</evidence>
<keyword evidence="7" id="KW-0964">Secreted</keyword>
<dbReference type="Proteomes" id="UP000002774">
    <property type="component" value="Chromosome"/>
</dbReference>
<organism evidence="14 15">
    <name type="scientific">Mucilaginibacter paludis DSM 18603</name>
    <dbReference type="NCBI Taxonomy" id="714943"/>
    <lineage>
        <taxon>Bacteria</taxon>
        <taxon>Pseudomonadati</taxon>
        <taxon>Bacteroidota</taxon>
        <taxon>Sphingobacteriia</taxon>
        <taxon>Sphingobacteriales</taxon>
        <taxon>Sphingobacteriaceae</taxon>
        <taxon>Mucilaginibacter</taxon>
    </lineage>
</organism>
<dbReference type="InterPro" id="IPR029411">
    <property type="entry name" value="RG-lyase_III"/>
</dbReference>
<evidence type="ECO:0000259" key="13">
    <source>
        <dbReference type="Pfam" id="PF14686"/>
    </source>
</evidence>
<dbReference type="GO" id="GO:0102210">
    <property type="term" value="F:rhamnogalacturonan endolyase activity"/>
    <property type="evidence" value="ECO:0007669"/>
    <property type="project" value="UniProtKB-EC"/>
</dbReference>
<evidence type="ECO:0000256" key="8">
    <source>
        <dbReference type="ARBA" id="ARBA00022729"/>
    </source>
</evidence>
<evidence type="ECO:0000256" key="11">
    <source>
        <dbReference type="SAM" id="SignalP"/>
    </source>
</evidence>
<sequence>MSIRNPLNFILLFTVYSTIAFAAGYKQADTAMFTDQGDRVLLNNGIVSAVINKSSAHMMSYRYRGIEVLKDGYYSMDGGKSYAQPGHCEVSVKVNTPNLVDVMFKSRWQPGLRQQAFDIECHYVIEKGTAGIYCYALLTHEARYPQGRIGEWRYVWKLPDGVFDHINVDLLRNMDMPSADDYRNAERTTIPEAIKLKNGIKAGQYECKYNYSAAYYDIGTWGHTSNKNKIGAWMVLGGYDFLNDGPTQADLNAAAGINHLHFARNHYAGSVTSVATGEKWSKIFGPFLLFVNSSNDVPNALWADAQKRVAEEKAKWPYTWLTGVEEYPNSAHRGVLAGTFKINDPYKPDVKGANAWIGLTTPEVDWENDSKNYQYWVKTDNEGKFTIANVRPGQYTLHAYASGAVGEFEKQGINISSGETKQINTLTWVIPRDKGKLMWEIGIPNRTAIEFKFGNQYWHPFMWETYSPALPNPLIYNVGSSDWRKDWNYVQSAYWNNDGTLSQWPWKINFNLDKLPSVGGEATLTFAFASLDRARLVTFINDDITPFDTFLPTLKTGGNALIRQGIHAKYSTYVLKIPVSKLHRGNNSITLVSNSGKNRTDHIMYDYISMEIPQ</sequence>
<dbReference type="Gene3D" id="2.60.120.260">
    <property type="entry name" value="Galactose-binding domain-like"/>
    <property type="match status" value="1"/>
</dbReference>
<dbReference type="SUPFAM" id="SSF49785">
    <property type="entry name" value="Galactose-binding domain-like"/>
    <property type="match status" value="1"/>
</dbReference>
<evidence type="ECO:0000256" key="7">
    <source>
        <dbReference type="ARBA" id="ARBA00022525"/>
    </source>
</evidence>
<dbReference type="SUPFAM" id="SSF74650">
    <property type="entry name" value="Galactose mutarotase-like"/>
    <property type="match status" value="1"/>
</dbReference>
<keyword evidence="15" id="KW-1185">Reference proteome</keyword>
<feature type="domain" description="Rhamnogalacturonan lyase" evidence="13">
    <location>
        <begin position="354"/>
        <end position="422"/>
    </location>
</feature>
<evidence type="ECO:0000256" key="2">
    <source>
        <dbReference type="ARBA" id="ARBA00001913"/>
    </source>
</evidence>
<comment type="subunit">
    <text evidence="5">Monomer.</text>
</comment>
<evidence type="ECO:0000256" key="5">
    <source>
        <dbReference type="ARBA" id="ARBA00011245"/>
    </source>
</evidence>
<dbReference type="InterPro" id="IPR051850">
    <property type="entry name" value="Polysacch_Lyase_4"/>
</dbReference>
<dbReference type="Pfam" id="PF14686">
    <property type="entry name" value="fn3_3"/>
    <property type="match status" value="1"/>
</dbReference>
<feature type="domain" description="Rhamnogalacturonan lyase" evidence="12">
    <location>
        <begin position="438"/>
        <end position="609"/>
    </location>
</feature>
<dbReference type="GO" id="GO:0030246">
    <property type="term" value="F:carbohydrate binding"/>
    <property type="evidence" value="ECO:0007669"/>
    <property type="project" value="InterPro"/>
</dbReference>
<dbReference type="PANTHER" id="PTHR32018:SF1">
    <property type="entry name" value="RHAMNOGALACTURONAN ENDOLYASE"/>
    <property type="match status" value="1"/>
</dbReference>
<keyword evidence="9" id="KW-0106">Calcium</keyword>
<keyword evidence="8 11" id="KW-0732">Signal</keyword>
<comment type="subcellular location">
    <subcellularLocation>
        <location evidence="3">Secreted</location>
    </subcellularLocation>
</comment>
<evidence type="ECO:0000256" key="9">
    <source>
        <dbReference type="ARBA" id="ARBA00022837"/>
    </source>
</evidence>
<comment type="catalytic activity">
    <reaction evidence="1">
        <text>Endotype eliminative cleavage of L-alpha-rhamnopyranosyl-(1-&gt;4)-alpha-D-galactopyranosyluronic acid bonds of rhamnogalacturonan I domains in ramified hairy regions of pectin leaving L-rhamnopyranose at the reducing end and 4-deoxy-4,5-unsaturated D-galactopyranosyluronic acid at the non-reducing end.</text>
        <dbReference type="EC" id="4.2.2.23"/>
    </reaction>
</comment>
<dbReference type="CDD" id="cd10316">
    <property type="entry name" value="RGL4_M"/>
    <property type="match status" value="1"/>
</dbReference>
<evidence type="ECO:0000256" key="1">
    <source>
        <dbReference type="ARBA" id="ARBA00001324"/>
    </source>
</evidence>
<dbReference type="InterPro" id="IPR013784">
    <property type="entry name" value="Carb-bd-like_fold"/>
</dbReference>
<protein>
    <recommendedName>
        <fullName evidence="6">rhamnogalacturonan endolyase</fullName>
        <ecNumber evidence="6">4.2.2.23</ecNumber>
    </recommendedName>
</protein>
<dbReference type="InterPro" id="IPR014718">
    <property type="entry name" value="GH-type_carb-bd"/>
</dbReference>
<comment type="cofactor">
    <cofactor evidence="2">
        <name>Ca(2+)</name>
        <dbReference type="ChEBI" id="CHEBI:29108"/>
    </cofactor>
</comment>
<evidence type="ECO:0000313" key="15">
    <source>
        <dbReference type="Proteomes" id="UP000002774"/>
    </source>
</evidence>
<keyword evidence="10" id="KW-0456">Lyase</keyword>
<dbReference type="AlphaFoldDB" id="H1Y9S0"/>
<dbReference type="eggNOG" id="ENOG502ZAF0">
    <property type="taxonomic scope" value="Bacteria"/>
</dbReference>
<feature type="signal peptide" evidence="11">
    <location>
        <begin position="1"/>
        <end position="22"/>
    </location>
</feature>
<dbReference type="PANTHER" id="PTHR32018">
    <property type="entry name" value="RHAMNOGALACTURONATE LYASE FAMILY PROTEIN"/>
    <property type="match status" value="1"/>
</dbReference>
<dbReference type="CDD" id="cd10317">
    <property type="entry name" value="RGL4_C"/>
    <property type="match status" value="1"/>
</dbReference>
<dbReference type="Pfam" id="PF14683">
    <property type="entry name" value="CBM-like"/>
    <property type="match status" value="1"/>
</dbReference>
<dbReference type="EMBL" id="CM001403">
    <property type="protein sequence ID" value="EHQ31103.1"/>
    <property type="molecule type" value="Genomic_DNA"/>
</dbReference>
<dbReference type="InterPro" id="IPR011013">
    <property type="entry name" value="Gal_mutarotase_sf_dom"/>
</dbReference>
<accession>H1Y9S0</accession>
<dbReference type="STRING" id="714943.Mucpa_7060"/>
<dbReference type="GO" id="GO:0005975">
    <property type="term" value="P:carbohydrate metabolic process"/>
    <property type="evidence" value="ECO:0007669"/>
    <property type="project" value="InterPro"/>
</dbReference>
<dbReference type="EC" id="4.2.2.23" evidence="6"/>
<evidence type="ECO:0000256" key="10">
    <source>
        <dbReference type="ARBA" id="ARBA00023239"/>
    </source>
</evidence>
<gene>
    <name evidence="14" type="ORF">Mucpa_7060</name>
</gene>
<comment type="similarity">
    <text evidence="4">Belongs to the polysaccharide lyase 4 family.</text>
</comment>
<name>H1Y9S0_9SPHI</name>
<dbReference type="RefSeq" id="WP_008513305.1">
    <property type="nucleotide sequence ID" value="NZ_CM001403.1"/>
</dbReference>
<dbReference type="InterPro" id="IPR010325">
    <property type="entry name" value="Rhamnogal_lyase"/>
</dbReference>